<feature type="domain" description="Type I restriction modification DNA specificity" evidence="4">
    <location>
        <begin position="3"/>
        <end position="168"/>
    </location>
</feature>
<organism evidence="5 6">
    <name type="scientific">Pseudohongiella nitratireducens</name>
    <dbReference type="NCBI Taxonomy" id="1768907"/>
    <lineage>
        <taxon>Bacteria</taxon>
        <taxon>Pseudomonadati</taxon>
        <taxon>Pseudomonadota</taxon>
        <taxon>Gammaproteobacteria</taxon>
        <taxon>Pseudomonadales</taxon>
        <taxon>Pseudohongiellaceae</taxon>
        <taxon>Pseudohongiella</taxon>
    </lineage>
</organism>
<reference evidence="5" key="2">
    <citation type="submission" date="2020-09" db="EMBL/GenBank/DDBJ databases">
        <authorList>
            <person name="Sun Q."/>
            <person name="Zhou Y."/>
        </authorList>
    </citation>
    <scope>NUCLEOTIDE SEQUENCE</scope>
    <source>
        <strain evidence="5">CGMCC 1.15425</strain>
    </source>
</reference>
<gene>
    <name evidence="5" type="ORF">GCM10011403_08030</name>
</gene>
<dbReference type="SUPFAM" id="SSF116734">
    <property type="entry name" value="DNA methylase specificity domain"/>
    <property type="match status" value="2"/>
</dbReference>
<dbReference type="AlphaFoldDB" id="A0A917GPQ3"/>
<dbReference type="Proteomes" id="UP000627715">
    <property type="component" value="Unassembled WGS sequence"/>
</dbReference>
<keyword evidence="2" id="KW-0680">Restriction system</keyword>
<protein>
    <recommendedName>
        <fullName evidence="4">Type I restriction modification DNA specificity domain-containing protein</fullName>
    </recommendedName>
</protein>
<evidence type="ECO:0000313" key="6">
    <source>
        <dbReference type="Proteomes" id="UP000627715"/>
    </source>
</evidence>
<feature type="domain" description="Type I restriction modification DNA specificity" evidence="4">
    <location>
        <begin position="207"/>
        <end position="363"/>
    </location>
</feature>
<evidence type="ECO:0000256" key="2">
    <source>
        <dbReference type="ARBA" id="ARBA00022747"/>
    </source>
</evidence>
<dbReference type="Pfam" id="PF01420">
    <property type="entry name" value="Methylase_S"/>
    <property type="match status" value="2"/>
</dbReference>
<dbReference type="GO" id="GO:0003677">
    <property type="term" value="F:DNA binding"/>
    <property type="evidence" value="ECO:0007669"/>
    <property type="project" value="UniProtKB-KW"/>
</dbReference>
<evidence type="ECO:0000256" key="3">
    <source>
        <dbReference type="ARBA" id="ARBA00023125"/>
    </source>
</evidence>
<dbReference type="RefSeq" id="WP_082866688.1">
    <property type="nucleotide sequence ID" value="NZ_BMIY01000003.1"/>
</dbReference>
<dbReference type="GO" id="GO:0009307">
    <property type="term" value="P:DNA restriction-modification system"/>
    <property type="evidence" value="ECO:0007669"/>
    <property type="project" value="UniProtKB-KW"/>
</dbReference>
<accession>A0A917GPQ3</accession>
<evidence type="ECO:0000256" key="1">
    <source>
        <dbReference type="ARBA" id="ARBA00010923"/>
    </source>
</evidence>
<reference evidence="5" key="1">
    <citation type="journal article" date="2014" name="Int. J. Syst. Evol. Microbiol.">
        <title>Complete genome sequence of Corynebacterium casei LMG S-19264T (=DSM 44701T), isolated from a smear-ripened cheese.</title>
        <authorList>
            <consortium name="US DOE Joint Genome Institute (JGI-PGF)"/>
            <person name="Walter F."/>
            <person name="Albersmeier A."/>
            <person name="Kalinowski J."/>
            <person name="Ruckert C."/>
        </authorList>
    </citation>
    <scope>NUCLEOTIDE SEQUENCE</scope>
    <source>
        <strain evidence="5">CGMCC 1.15425</strain>
    </source>
</reference>
<dbReference type="EMBL" id="BMIY01000003">
    <property type="protein sequence ID" value="GGG53241.1"/>
    <property type="molecule type" value="Genomic_DNA"/>
</dbReference>
<dbReference type="InterPro" id="IPR052021">
    <property type="entry name" value="Type-I_RS_S_subunit"/>
</dbReference>
<evidence type="ECO:0000259" key="4">
    <source>
        <dbReference type="Pfam" id="PF01420"/>
    </source>
</evidence>
<keyword evidence="3" id="KW-0238">DNA-binding</keyword>
<proteinExistence type="inferred from homology"/>
<comment type="caution">
    <text evidence="5">The sequence shown here is derived from an EMBL/GenBank/DDBJ whole genome shotgun (WGS) entry which is preliminary data.</text>
</comment>
<dbReference type="OrthoDB" id="398435at2"/>
<name>A0A917GPQ3_9GAMM</name>
<sequence length="409" mass="46062">MSWITQKLPDVLFIQEGPGIRKYEYEENGYPMINVRCVQDGYIDMSSARCASMELATTKWKHFQVDEGDILYTISGTIGRSAIVKEADLPLLMNTSVVRFKSLTPDLDPKFVYYYFKTDLFIDELLGHSTGTAIKNVGPSHLKKMDISYPSLEEQKRIVAILDQAFTHIDKARALTEQNLRNVRELFESYLQQVFSLIGDRYVEEALDDACELITCGVAATPKYVDESEGVPFLSAQNVKSGKVVLDKYRHISKDLHAKLTKKNMPKKGDILYSRVGAGFGEAAVVEHEFEFSVYVSLTLIQPIEAKLDSYYLKYLLNSPQIKSLARSSITSSGVPNLNVKSVRKFLITYPALQKQKSVVRSIELMESEIGNLESIYQNKLLELDTLKKSLLQKAFSGELTKNMGEAAA</sequence>
<dbReference type="InterPro" id="IPR044946">
    <property type="entry name" value="Restrct_endonuc_typeI_TRD_sf"/>
</dbReference>
<dbReference type="InterPro" id="IPR000055">
    <property type="entry name" value="Restrct_endonuc_typeI_TRD"/>
</dbReference>
<dbReference type="PANTHER" id="PTHR30408:SF12">
    <property type="entry name" value="TYPE I RESTRICTION ENZYME MJAVIII SPECIFICITY SUBUNIT"/>
    <property type="match status" value="1"/>
</dbReference>
<dbReference type="PANTHER" id="PTHR30408">
    <property type="entry name" value="TYPE-1 RESTRICTION ENZYME ECOKI SPECIFICITY PROTEIN"/>
    <property type="match status" value="1"/>
</dbReference>
<comment type="similarity">
    <text evidence="1">Belongs to the type-I restriction system S methylase family.</text>
</comment>
<evidence type="ECO:0000313" key="5">
    <source>
        <dbReference type="EMBL" id="GGG53241.1"/>
    </source>
</evidence>
<keyword evidence="6" id="KW-1185">Reference proteome</keyword>
<dbReference type="Gene3D" id="3.90.220.20">
    <property type="entry name" value="DNA methylase specificity domains"/>
    <property type="match status" value="2"/>
</dbReference>